<dbReference type="SMART" id="SM00998">
    <property type="entry name" value="ADSL_C"/>
    <property type="match status" value="1"/>
</dbReference>
<dbReference type="EMBL" id="BAABCJ010000002">
    <property type="protein sequence ID" value="GAA3704910.1"/>
    <property type="molecule type" value="Genomic_DNA"/>
</dbReference>
<accession>A0ABP7DIN5</accession>
<dbReference type="GO" id="GO:0016829">
    <property type="term" value="F:lyase activity"/>
    <property type="evidence" value="ECO:0007669"/>
    <property type="project" value="UniProtKB-KW"/>
</dbReference>
<dbReference type="Gene3D" id="1.10.275.10">
    <property type="entry name" value="Fumarase/aspartase (N-terminal domain)"/>
    <property type="match status" value="1"/>
</dbReference>
<dbReference type="SUPFAM" id="SSF48557">
    <property type="entry name" value="L-aspartase-like"/>
    <property type="match status" value="1"/>
</dbReference>
<reference evidence="5" key="1">
    <citation type="journal article" date="2019" name="Int. J. Syst. Evol. Microbiol.">
        <title>The Global Catalogue of Microorganisms (GCM) 10K type strain sequencing project: providing services to taxonomists for standard genome sequencing and annotation.</title>
        <authorList>
            <consortium name="The Broad Institute Genomics Platform"/>
            <consortium name="The Broad Institute Genome Sequencing Center for Infectious Disease"/>
            <person name="Wu L."/>
            <person name="Ma J."/>
        </authorList>
    </citation>
    <scope>NUCLEOTIDE SEQUENCE [LARGE SCALE GENOMIC DNA]</scope>
    <source>
        <strain evidence="5">JCM 16961</strain>
    </source>
</reference>
<comment type="caution">
    <text evidence="4">The sequence shown here is derived from an EMBL/GenBank/DDBJ whole genome shotgun (WGS) entry which is preliminary data.</text>
</comment>
<protein>
    <submittedName>
        <fullName evidence="4">Lyase family protein</fullName>
    </submittedName>
</protein>
<evidence type="ECO:0000313" key="4">
    <source>
        <dbReference type="EMBL" id="GAA3704910.1"/>
    </source>
</evidence>
<dbReference type="InterPro" id="IPR000362">
    <property type="entry name" value="Fumarate_lyase_fam"/>
</dbReference>
<keyword evidence="1 4" id="KW-0456">Lyase</keyword>
<proteinExistence type="inferred from homology"/>
<dbReference type="PANTHER" id="PTHR43172:SF2">
    <property type="entry name" value="ADENYLOSUCCINATE LYASE C-TERMINAL DOMAIN-CONTAINING PROTEIN"/>
    <property type="match status" value="1"/>
</dbReference>
<dbReference type="Gene3D" id="1.20.200.10">
    <property type="entry name" value="Fumarase/aspartase (Central domain)"/>
    <property type="match status" value="1"/>
</dbReference>
<dbReference type="InterPro" id="IPR022761">
    <property type="entry name" value="Fumarate_lyase_N"/>
</dbReference>
<dbReference type="PANTHER" id="PTHR43172">
    <property type="entry name" value="ADENYLOSUCCINATE LYASE"/>
    <property type="match status" value="1"/>
</dbReference>
<comment type="similarity">
    <text evidence="2">Belongs to the class-II fumarase/aspartase family.</text>
</comment>
<dbReference type="Gene3D" id="1.10.40.30">
    <property type="entry name" value="Fumarase/aspartase (C-terminal domain)"/>
    <property type="match status" value="1"/>
</dbReference>
<dbReference type="Pfam" id="PF00206">
    <property type="entry name" value="Lyase_1"/>
    <property type="match status" value="1"/>
</dbReference>
<feature type="domain" description="Adenylosuccinate lyase C-terminal" evidence="3">
    <location>
        <begin position="383"/>
        <end position="463"/>
    </location>
</feature>
<keyword evidence="5" id="KW-1185">Reference proteome</keyword>
<evidence type="ECO:0000259" key="3">
    <source>
        <dbReference type="SMART" id="SM00998"/>
    </source>
</evidence>
<name>A0ABP7DIN5_9MICC</name>
<dbReference type="InterPro" id="IPR019468">
    <property type="entry name" value="AdenyloSucc_lyase_C"/>
</dbReference>
<organism evidence="4 5">
    <name type="scientific">Zhihengliuella alba</name>
    <dbReference type="NCBI Taxonomy" id="547018"/>
    <lineage>
        <taxon>Bacteria</taxon>
        <taxon>Bacillati</taxon>
        <taxon>Actinomycetota</taxon>
        <taxon>Actinomycetes</taxon>
        <taxon>Micrococcales</taxon>
        <taxon>Micrococcaceae</taxon>
        <taxon>Zhihengliuella</taxon>
    </lineage>
</organism>
<dbReference type="Pfam" id="PF10397">
    <property type="entry name" value="ADSL_C"/>
    <property type="match status" value="1"/>
</dbReference>
<dbReference type="PROSITE" id="PS00163">
    <property type="entry name" value="FUMARATE_LYASES"/>
    <property type="match status" value="1"/>
</dbReference>
<dbReference type="PRINTS" id="PR00149">
    <property type="entry name" value="FUMRATELYASE"/>
</dbReference>
<evidence type="ECO:0000313" key="5">
    <source>
        <dbReference type="Proteomes" id="UP001501536"/>
    </source>
</evidence>
<dbReference type="InterPro" id="IPR008948">
    <property type="entry name" value="L-Aspartase-like"/>
</dbReference>
<evidence type="ECO:0000256" key="2">
    <source>
        <dbReference type="ARBA" id="ARBA00034772"/>
    </source>
</evidence>
<evidence type="ECO:0000256" key="1">
    <source>
        <dbReference type="ARBA" id="ARBA00023239"/>
    </source>
</evidence>
<dbReference type="InterPro" id="IPR024083">
    <property type="entry name" value="Fumarase/histidase_N"/>
</dbReference>
<dbReference type="Proteomes" id="UP001501536">
    <property type="component" value="Unassembled WGS sequence"/>
</dbReference>
<dbReference type="InterPro" id="IPR020557">
    <property type="entry name" value="Fumarate_lyase_CS"/>
</dbReference>
<sequence>MDPSDAGLLDPVSAGSAAARATGDAAFVQAMLDVEAAWVQVLADAGLAEASAAAAVAEAADVARYDLASIAERTRDGANALIPLLADLRAATRETARAAGADEDSAAAAAAAVHRGATSQDIVDTALMLVARRAGEALTADLASAAASLAALAEAHRGTLCVARSLTQHALPTTFGLRAAGWLSSVSTAADRARSALAAAPLQWGGAAGTLAALVDSLAGTGLTPARLTRALAERLSLTDPGAPWHTQRLPVTALGAALADVVVAAARVGNDVLLGARPEVGELREPTSAGRGGSSAMPQKQNPVLSVTLKQAAIEAPARLGQLYAAAAAAGEERPDGGWHAEWSALRSLIRAAGAAAEQLAALAAGLQADPERMRRNLALTGDLVLSERIMARLAPHASTPTASGKAAVTELVRTALAGGESLRQLLRAAVDPAAVSDAELDALLDPADYLGASDAFIDHHLETYRKLTLHD</sequence>
<gene>
    <name evidence="4" type="ORF">GCM10022377_18180</name>
</gene>
<dbReference type="PRINTS" id="PR00145">
    <property type="entry name" value="ARGSUCLYASE"/>
</dbReference>